<name>A0ABP4M0G0_9ACTN</name>
<dbReference type="Proteomes" id="UP001501470">
    <property type="component" value="Unassembled WGS sequence"/>
</dbReference>
<evidence type="ECO:0000313" key="3">
    <source>
        <dbReference type="Proteomes" id="UP001501470"/>
    </source>
</evidence>
<comment type="caution">
    <text evidence="2">The sequence shown here is derived from an EMBL/GenBank/DDBJ whole genome shotgun (WGS) entry which is preliminary data.</text>
</comment>
<dbReference type="RefSeq" id="WP_344505817.1">
    <property type="nucleotide sequence ID" value="NZ_BAAAQD010000013.1"/>
</dbReference>
<evidence type="ECO:0000256" key="1">
    <source>
        <dbReference type="SAM" id="MobiDB-lite"/>
    </source>
</evidence>
<keyword evidence="3" id="KW-1185">Reference proteome</keyword>
<feature type="compositionally biased region" description="Basic and acidic residues" evidence="1">
    <location>
        <begin position="10"/>
        <end position="23"/>
    </location>
</feature>
<proteinExistence type="predicted"/>
<protein>
    <submittedName>
        <fullName evidence="2">Uncharacterized protein</fullName>
    </submittedName>
</protein>
<dbReference type="EMBL" id="BAAAQD010000013">
    <property type="protein sequence ID" value="GAA1535066.1"/>
    <property type="molecule type" value="Genomic_DNA"/>
</dbReference>
<feature type="region of interest" description="Disordered" evidence="1">
    <location>
        <begin position="1"/>
        <end position="23"/>
    </location>
</feature>
<evidence type="ECO:0000313" key="2">
    <source>
        <dbReference type="EMBL" id="GAA1535066.1"/>
    </source>
</evidence>
<sequence length="60" mass="6337">MERAAGCVEGADRLGDPGRHHDDHERASMIATGEHSSDALKSADVRKARSFAVAAGIYGE</sequence>
<accession>A0ABP4M0G0</accession>
<reference evidence="3" key="1">
    <citation type="journal article" date="2019" name="Int. J. Syst. Evol. Microbiol.">
        <title>The Global Catalogue of Microorganisms (GCM) 10K type strain sequencing project: providing services to taxonomists for standard genome sequencing and annotation.</title>
        <authorList>
            <consortium name="The Broad Institute Genomics Platform"/>
            <consortium name="The Broad Institute Genome Sequencing Center for Infectious Disease"/>
            <person name="Wu L."/>
            <person name="Ma J."/>
        </authorList>
    </citation>
    <scope>NUCLEOTIDE SEQUENCE [LARGE SCALE GENOMIC DNA]</scope>
    <source>
        <strain evidence="3">JCM 15933</strain>
    </source>
</reference>
<gene>
    <name evidence="2" type="ORF">GCM10009827_061610</name>
</gene>
<organism evidence="2 3">
    <name type="scientific">Dactylosporangium maewongense</name>
    <dbReference type="NCBI Taxonomy" id="634393"/>
    <lineage>
        <taxon>Bacteria</taxon>
        <taxon>Bacillati</taxon>
        <taxon>Actinomycetota</taxon>
        <taxon>Actinomycetes</taxon>
        <taxon>Micromonosporales</taxon>
        <taxon>Micromonosporaceae</taxon>
        <taxon>Dactylosporangium</taxon>
    </lineage>
</organism>